<dbReference type="EMBL" id="FNTY01000002">
    <property type="protein sequence ID" value="SEE66595.1"/>
    <property type="molecule type" value="Genomic_DNA"/>
</dbReference>
<organism evidence="2 3">
    <name type="scientific">Pseudomonas migulae</name>
    <dbReference type="NCBI Taxonomy" id="78543"/>
    <lineage>
        <taxon>Bacteria</taxon>
        <taxon>Pseudomonadati</taxon>
        <taxon>Pseudomonadota</taxon>
        <taxon>Gammaproteobacteria</taxon>
        <taxon>Pseudomonadales</taxon>
        <taxon>Pseudomonadaceae</taxon>
        <taxon>Pseudomonas</taxon>
    </lineage>
</organism>
<dbReference type="RefSeq" id="WP_084320078.1">
    <property type="nucleotide sequence ID" value="NZ_FNTY01000002.1"/>
</dbReference>
<dbReference type="PANTHER" id="PTHR37315:SF1">
    <property type="entry name" value="UPF0311 PROTEIN BLR7842"/>
    <property type="match status" value="1"/>
</dbReference>
<evidence type="ECO:0000313" key="2">
    <source>
        <dbReference type="EMBL" id="SEE66595.1"/>
    </source>
</evidence>
<dbReference type="AlphaFoldDB" id="A0A1H5KP77"/>
<proteinExistence type="inferred from homology"/>
<accession>A0A1H5KP77</accession>
<dbReference type="HAMAP" id="MF_00775">
    <property type="entry name" value="UPF0311"/>
    <property type="match status" value="1"/>
</dbReference>
<protein>
    <recommendedName>
        <fullName evidence="1">UPF0311 protein SAMN04490194_3382</fullName>
    </recommendedName>
</protein>
<name>A0A1H5KP77_9PSED</name>
<dbReference type="InterPro" id="IPR020915">
    <property type="entry name" value="UPF0311"/>
</dbReference>
<sequence length="162" mass="18325">MTEPLELMGVAPNLQRVLTLRVDIGPELMMGESVEGMRCNYPILGGDFEGLDFKGQVLAGGEDFFLLRPDGVGQLDARYSLRTDEGALINIHNVGLLNMTEYGRQLERQGQWPIPETEYHCTCTPVFQVPKGRLDWLTRASFIGLIHYPNASQVVIRCYRFY</sequence>
<gene>
    <name evidence="2" type="ORF">SAMN04490194_3382</name>
</gene>
<dbReference type="Gene3D" id="2.40.160.20">
    <property type="match status" value="1"/>
</dbReference>
<reference evidence="2 3" key="1">
    <citation type="submission" date="2016-10" db="EMBL/GenBank/DDBJ databases">
        <authorList>
            <person name="de Groot N.N."/>
        </authorList>
    </citation>
    <scope>NUCLEOTIDE SEQUENCE [LARGE SCALE GENOMIC DNA]</scope>
    <source>
        <strain evidence="2 3">BS3662</strain>
    </source>
</reference>
<dbReference type="Pfam" id="PF11578">
    <property type="entry name" value="DUF3237"/>
    <property type="match status" value="1"/>
</dbReference>
<dbReference type="PANTHER" id="PTHR37315">
    <property type="entry name" value="UPF0311 PROTEIN BLR7842"/>
    <property type="match status" value="1"/>
</dbReference>
<comment type="similarity">
    <text evidence="1">Belongs to the UPF0311 family.</text>
</comment>
<evidence type="ECO:0000256" key="1">
    <source>
        <dbReference type="HAMAP-Rule" id="MF_00775"/>
    </source>
</evidence>
<dbReference type="Proteomes" id="UP000198985">
    <property type="component" value="Unassembled WGS sequence"/>
</dbReference>
<evidence type="ECO:0000313" key="3">
    <source>
        <dbReference type="Proteomes" id="UP000198985"/>
    </source>
</evidence>